<reference evidence="2" key="1">
    <citation type="submission" date="2024-07" db="EMBL/GenBank/DDBJ databases">
        <authorList>
            <person name="Yu S.T."/>
        </authorList>
    </citation>
    <scope>NUCLEOTIDE SEQUENCE</scope>
    <source>
        <strain evidence="2">R21</strain>
    </source>
</reference>
<dbReference type="RefSeq" id="WP_369232283.1">
    <property type="nucleotide sequence ID" value="NZ_CP163435.1"/>
</dbReference>
<keyword evidence="1" id="KW-0732">Signal</keyword>
<evidence type="ECO:0000256" key="1">
    <source>
        <dbReference type="SAM" id="SignalP"/>
    </source>
</evidence>
<dbReference type="AlphaFoldDB" id="A0AB39P5M7"/>
<name>A0AB39P5M7_9ACTN</name>
<organism evidence="2">
    <name type="scientific">Streptomyces sp. R21</name>
    <dbReference type="NCBI Taxonomy" id="3238627"/>
    <lineage>
        <taxon>Bacteria</taxon>
        <taxon>Bacillati</taxon>
        <taxon>Actinomycetota</taxon>
        <taxon>Actinomycetes</taxon>
        <taxon>Kitasatosporales</taxon>
        <taxon>Streptomycetaceae</taxon>
        <taxon>Streptomyces</taxon>
    </lineage>
</organism>
<gene>
    <name evidence="2" type="ORF">AB5J56_10435</name>
</gene>
<accession>A0AB39P5M7</accession>
<feature type="signal peptide" evidence="1">
    <location>
        <begin position="1"/>
        <end position="30"/>
    </location>
</feature>
<proteinExistence type="predicted"/>
<evidence type="ECO:0000313" key="2">
    <source>
        <dbReference type="EMBL" id="XDQ25070.1"/>
    </source>
</evidence>
<evidence type="ECO:0008006" key="3">
    <source>
        <dbReference type="Google" id="ProtNLM"/>
    </source>
</evidence>
<dbReference type="PROSITE" id="PS51257">
    <property type="entry name" value="PROKAR_LIPOPROTEIN"/>
    <property type="match status" value="1"/>
</dbReference>
<protein>
    <recommendedName>
        <fullName evidence="3">Peptidase inhibitor family I36</fullName>
    </recommendedName>
</protein>
<sequence length="128" mass="14003">MRVKKSLAVLFSAAALAVGLGTTAAAPASAASGCWYSGSHWWCNNVSGAAVYGYKDQARDYPDSSRVVGRMYSNPSWFQCRYDGGLPDEYVGGPHPYRWVWTEADNGEYGWMKDTAISSETNTLPACW</sequence>
<dbReference type="EMBL" id="CP163435">
    <property type="protein sequence ID" value="XDQ25070.1"/>
    <property type="molecule type" value="Genomic_DNA"/>
</dbReference>
<feature type="chain" id="PRO_5044269930" description="Peptidase inhibitor family I36" evidence="1">
    <location>
        <begin position="31"/>
        <end position="128"/>
    </location>
</feature>